<keyword evidence="7" id="KW-0238">DNA-binding</keyword>
<dbReference type="SUPFAM" id="SSF46785">
    <property type="entry name" value="Winged helix' DNA-binding domain"/>
    <property type="match status" value="1"/>
</dbReference>
<evidence type="ECO:0000256" key="4">
    <source>
        <dbReference type="ARBA" id="ARBA00023163"/>
    </source>
</evidence>
<dbReference type="InterPro" id="IPR050313">
    <property type="entry name" value="Carb_Metab_HTH_regulators"/>
</dbReference>
<dbReference type="SUPFAM" id="SSF100950">
    <property type="entry name" value="NagB/RpiA/CoA transferase-like"/>
    <property type="match status" value="1"/>
</dbReference>
<keyword evidence="2" id="KW-0678">Repressor</keyword>
<dbReference type="InterPro" id="IPR001034">
    <property type="entry name" value="DeoR_HTH"/>
</dbReference>
<proteinExistence type="predicted"/>
<organism evidence="7 8">
    <name type="scientific">Terrabacter lapilli</name>
    <dbReference type="NCBI Taxonomy" id="436231"/>
    <lineage>
        <taxon>Bacteria</taxon>
        <taxon>Bacillati</taxon>
        <taxon>Actinomycetota</taxon>
        <taxon>Actinomycetes</taxon>
        <taxon>Micrococcales</taxon>
        <taxon>Intrasporangiaceae</taxon>
        <taxon>Terrabacter</taxon>
    </lineage>
</organism>
<dbReference type="Pfam" id="PF08220">
    <property type="entry name" value="HTH_DeoR"/>
    <property type="match status" value="1"/>
</dbReference>
<accession>A0ABP5DGM4</accession>
<dbReference type="InterPro" id="IPR014036">
    <property type="entry name" value="DeoR-like_C"/>
</dbReference>
<dbReference type="Pfam" id="PF00455">
    <property type="entry name" value="DeoRC"/>
    <property type="match status" value="1"/>
</dbReference>
<dbReference type="PROSITE" id="PS51000">
    <property type="entry name" value="HTH_DEOR_2"/>
    <property type="match status" value="1"/>
</dbReference>
<keyword evidence="4" id="KW-0804">Transcription</keyword>
<keyword evidence="3" id="KW-0805">Transcription regulation</keyword>
<dbReference type="InterPro" id="IPR036388">
    <property type="entry name" value="WH-like_DNA-bd_sf"/>
</dbReference>
<gene>
    <name evidence="7" type="ORF">GCM10009817_20620</name>
</gene>
<evidence type="ECO:0000313" key="8">
    <source>
        <dbReference type="Proteomes" id="UP001500013"/>
    </source>
</evidence>
<reference evidence="8" key="1">
    <citation type="journal article" date="2019" name="Int. J. Syst. Evol. Microbiol.">
        <title>The Global Catalogue of Microorganisms (GCM) 10K type strain sequencing project: providing services to taxonomists for standard genome sequencing and annotation.</title>
        <authorList>
            <consortium name="The Broad Institute Genomics Platform"/>
            <consortium name="The Broad Institute Genome Sequencing Center for Infectious Disease"/>
            <person name="Wu L."/>
            <person name="Ma J."/>
        </authorList>
    </citation>
    <scope>NUCLEOTIDE SEQUENCE [LARGE SCALE GENOMIC DNA]</scope>
    <source>
        <strain evidence="8">JCM 15628</strain>
    </source>
</reference>
<dbReference type="GO" id="GO:0003677">
    <property type="term" value="F:DNA binding"/>
    <property type="evidence" value="ECO:0007669"/>
    <property type="project" value="UniProtKB-KW"/>
</dbReference>
<dbReference type="PRINTS" id="PR00037">
    <property type="entry name" value="HTHLACR"/>
</dbReference>
<dbReference type="PANTHER" id="PTHR30363">
    <property type="entry name" value="HTH-TYPE TRANSCRIPTIONAL REGULATOR SRLR-RELATED"/>
    <property type="match status" value="1"/>
</dbReference>
<dbReference type="SMART" id="SM00420">
    <property type="entry name" value="HTH_DEOR"/>
    <property type="match status" value="1"/>
</dbReference>
<evidence type="ECO:0000256" key="1">
    <source>
        <dbReference type="ARBA" id="ARBA00021390"/>
    </source>
</evidence>
<sequence length="231" mass="24542">MQDLVARFGVSPATIRRDLAELSDAGLVMRVHGGAAPLTDVEIDRPYEVVADESAAEKRAIARRAAALVRDGDTVLLDIGTTTGALARELRGRSITVITPSLAVLDILRADPVVDLVLVGGSVRRAYHSLVGPLTEEALRRVHAATVFLGTSGIDPHGWILDTTSVEVPTKRLLLDVGGRVVLLADHTKFPGQGSIRVCDLSAVSTLITTTPEDHPTLQLARSRGTEVLIA</sequence>
<dbReference type="EMBL" id="BAAAPU010000007">
    <property type="protein sequence ID" value="GAA1979825.1"/>
    <property type="molecule type" value="Genomic_DNA"/>
</dbReference>
<dbReference type="Proteomes" id="UP001500013">
    <property type="component" value="Unassembled WGS sequence"/>
</dbReference>
<evidence type="ECO:0000313" key="7">
    <source>
        <dbReference type="EMBL" id="GAA1979825.1"/>
    </source>
</evidence>
<feature type="domain" description="HTH deoR-type" evidence="6">
    <location>
        <begin position="1"/>
        <end position="37"/>
    </location>
</feature>
<dbReference type="InterPro" id="IPR036390">
    <property type="entry name" value="WH_DNA-bd_sf"/>
</dbReference>
<evidence type="ECO:0000256" key="5">
    <source>
        <dbReference type="ARBA" id="ARBA00024937"/>
    </source>
</evidence>
<comment type="function">
    <text evidence="5">Repressor of the lactose catabolism operon. Galactose-6-phosphate is the inducer.</text>
</comment>
<name>A0ABP5DGM4_9MICO</name>
<evidence type="ECO:0000256" key="3">
    <source>
        <dbReference type="ARBA" id="ARBA00023015"/>
    </source>
</evidence>
<protein>
    <recommendedName>
        <fullName evidence="1">Lactose phosphotransferase system repressor</fullName>
    </recommendedName>
</protein>
<evidence type="ECO:0000259" key="6">
    <source>
        <dbReference type="PROSITE" id="PS51000"/>
    </source>
</evidence>
<keyword evidence="8" id="KW-1185">Reference proteome</keyword>
<comment type="caution">
    <text evidence="7">The sequence shown here is derived from an EMBL/GenBank/DDBJ whole genome shotgun (WGS) entry which is preliminary data.</text>
</comment>
<dbReference type="Gene3D" id="1.10.10.10">
    <property type="entry name" value="Winged helix-like DNA-binding domain superfamily/Winged helix DNA-binding domain"/>
    <property type="match status" value="1"/>
</dbReference>
<dbReference type="PANTHER" id="PTHR30363:SF4">
    <property type="entry name" value="GLYCEROL-3-PHOSPHATE REGULON REPRESSOR"/>
    <property type="match status" value="1"/>
</dbReference>
<dbReference type="InterPro" id="IPR037171">
    <property type="entry name" value="NagB/RpiA_transferase-like"/>
</dbReference>
<evidence type="ECO:0000256" key="2">
    <source>
        <dbReference type="ARBA" id="ARBA00022491"/>
    </source>
</evidence>
<dbReference type="SMART" id="SM01134">
    <property type="entry name" value="DeoRC"/>
    <property type="match status" value="1"/>
</dbReference>